<evidence type="ECO:0000256" key="2">
    <source>
        <dbReference type="ARBA" id="ARBA00019066"/>
    </source>
</evidence>
<dbReference type="GO" id="GO:0042619">
    <property type="term" value="P:poly-hydroxybutyrate biosynthetic process"/>
    <property type="evidence" value="ECO:0007669"/>
    <property type="project" value="UniProtKB-KW"/>
</dbReference>
<evidence type="ECO:0000256" key="3">
    <source>
        <dbReference type="ARBA" id="ARBA00022752"/>
    </source>
</evidence>
<keyword evidence="4" id="KW-0175">Coiled coil</keyword>
<proteinExistence type="predicted"/>
<evidence type="ECO:0000313" key="6">
    <source>
        <dbReference type="Proteomes" id="UP000198623"/>
    </source>
</evidence>
<dbReference type="InterPro" id="IPR010123">
    <property type="entry name" value="PHA_synth_III_E"/>
</dbReference>
<dbReference type="UniPathway" id="UPA00917"/>
<comment type="pathway">
    <text evidence="1">Biopolymer metabolism; poly-(R)-3-hydroxybutanoate biosynthesis.</text>
</comment>
<dbReference type="AlphaFoldDB" id="A0A1I2SZI9"/>
<dbReference type="Pfam" id="PF09712">
    <property type="entry name" value="PHA_synth_III_E"/>
    <property type="match status" value="1"/>
</dbReference>
<organism evidence="5 6">
    <name type="scientific">Neptunomonas qingdaonensis</name>
    <dbReference type="NCBI Taxonomy" id="1045558"/>
    <lineage>
        <taxon>Bacteria</taxon>
        <taxon>Pseudomonadati</taxon>
        <taxon>Pseudomonadota</taxon>
        <taxon>Gammaproteobacteria</taxon>
        <taxon>Oceanospirillales</taxon>
        <taxon>Oceanospirillaceae</taxon>
        <taxon>Neptunomonas</taxon>
    </lineage>
</organism>
<dbReference type="Proteomes" id="UP000198623">
    <property type="component" value="Unassembled WGS sequence"/>
</dbReference>
<dbReference type="STRING" id="1045558.SAMN05216175_10916"/>
<evidence type="ECO:0000256" key="1">
    <source>
        <dbReference type="ARBA" id="ARBA00004683"/>
    </source>
</evidence>
<accession>A0A1I2SZI9</accession>
<keyword evidence="3" id="KW-0583">PHB biosynthesis</keyword>
<feature type="coiled-coil region" evidence="4">
    <location>
        <begin position="290"/>
        <end position="317"/>
    </location>
</feature>
<evidence type="ECO:0000313" key="5">
    <source>
        <dbReference type="EMBL" id="SFG58132.1"/>
    </source>
</evidence>
<gene>
    <name evidence="5" type="ORF">SAMN05216175_10916</name>
</gene>
<evidence type="ECO:0000256" key="4">
    <source>
        <dbReference type="SAM" id="Coils"/>
    </source>
</evidence>
<dbReference type="RefSeq" id="WP_090728566.1">
    <property type="nucleotide sequence ID" value="NZ_FOOU01000009.1"/>
</dbReference>
<keyword evidence="6" id="KW-1185">Reference proteome</keyword>
<reference evidence="6" key="1">
    <citation type="submission" date="2016-10" db="EMBL/GenBank/DDBJ databases">
        <authorList>
            <person name="Varghese N."/>
            <person name="Submissions S."/>
        </authorList>
    </citation>
    <scope>NUCLEOTIDE SEQUENCE [LARGE SCALE GENOMIC DNA]</scope>
    <source>
        <strain evidence="6">CGMCC 1.10971</strain>
    </source>
</reference>
<sequence>MSADTNEPMQALLQQQQALFKQWIDEQTSRAEPAEKISPDTSRDMARVAAILSSQTTDFLQFGNNILTQLETNPTKSSLEEPLTQFRDFVQQQSGEALLTQWQLPENVAALFRTHSFQDDILFENPYTSGLKSLLNFPSVGATHEFQQNTRDGIKYLLEYQDAMSEYIEQYSQINLQATKALMQDLTEGSDVIETLGQLHDLWVNCYERTYADCLYTETYQKSHGRVSNAVMRLRKYAQDMRDIQFEALGLATRKGLDTALQRQHTLRKEMRKINKTLSSQDTPLVADRVEELTTIIHQLSADMTQLQQELAELKSQTVLTTGVINDEKS</sequence>
<name>A0A1I2SZI9_9GAMM</name>
<dbReference type="OrthoDB" id="6115526at2"/>
<protein>
    <recommendedName>
        <fullName evidence="2">Poly(3-hydroxyalkanoate) polymerase subunit PhaE</fullName>
    </recommendedName>
</protein>
<dbReference type="EMBL" id="FOOU01000009">
    <property type="protein sequence ID" value="SFG58132.1"/>
    <property type="molecule type" value="Genomic_DNA"/>
</dbReference>